<evidence type="ECO:0000256" key="1">
    <source>
        <dbReference type="SAM" id="Phobius"/>
    </source>
</evidence>
<feature type="transmembrane region" description="Helical" evidence="1">
    <location>
        <begin position="15"/>
        <end position="43"/>
    </location>
</feature>
<sequence length="61" mass="6729">MRELVTTHWWRTVPVVAAVIITAWGDVSMLAVLPTLVWCVALARTRRGDARTPHVSGLHPG</sequence>
<keyword evidence="3" id="KW-1185">Reference proteome</keyword>
<keyword evidence="1" id="KW-0472">Membrane</keyword>
<protein>
    <submittedName>
        <fullName evidence="2">Uncharacterized protein</fullName>
    </submittedName>
</protein>
<gene>
    <name evidence="2" type="ORF">GCM10022267_40430</name>
</gene>
<keyword evidence="1" id="KW-1133">Transmembrane helix</keyword>
<proteinExistence type="predicted"/>
<evidence type="ECO:0000313" key="3">
    <source>
        <dbReference type="Proteomes" id="UP001500711"/>
    </source>
</evidence>
<organism evidence="2 3">
    <name type="scientific">Lentzea roselyniae</name>
    <dbReference type="NCBI Taxonomy" id="531940"/>
    <lineage>
        <taxon>Bacteria</taxon>
        <taxon>Bacillati</taxon>
        <taxon>Actinomycetota</taxon>
        <taxon>Actinomycetes</taxon>
        <taxon>Pseudonocardiales</taxon>
        <taxon>Pseudonocardiaceae</taxon>
        <taxon>Lentzea</taxon>
    </lineage>
</organism>
<evidence type="ECO:0000313" key="2">
    <source>
        <dbReference type="EMBL" id="GAA3649909.1"/>
    </source>
</evidence>
<comment type="caution">
    <text evidence="2">The sequence shown here is derived from an EMBL/GenBank/DDBJ whole genome shotgun (WGS) entry which is preliminary data.</text>
</comment>
<accession>A0ABP7B5I8</accession>
<keyword evidence="1" id="KW-0812">Transmembrane</keyword>
<dbReference type="Proteomes" id="UP001500711">
    <property type="component" value="Unassembled WGS sequence"/>
</dbReference>
<reference evidence="3" key="1">
    <citation type="journal article" date="2019" name="Int. J. Syst. Evol. Microbiol.">
        <title>The Global Catalogue of Microorganisms (GCM) 10K type strain sequencing project: providing services to taxonomists for standard genome sequencing and annotation.</title>
        <authorList>
            <consortium name="The Broad Institute Genomics Platform"/>
            <consortium name="The Broad Institute Genome Sequencing Center for Infectious Disease"/>
            <person name="Wu L."/>
            <person name="Ma J."/>
        </authorList>
    </citation>
    <scope>NUCLEOTIDE SEQUENCE [LARGE SCALE GENOMIC DNA]</scope>
    <source>
        <strain evidence="3">JCM 17494</strain>
    </source>
</reference>
<dbReference type="EMBL" id="BAABBE010000010">
    <property type="protein sequence ID" value="GAA3649909.1"/>
    <property type="molecule type" value="Genomic_DNA"/>
</dbReference>
<name>A0ABP7B5I8_9PSEU</name>